<evidence type="ECO:0000313" key="1">
    <source>
        <dbReference type="EMBL" id="BAM39709.1"/>
    </source>
</evidence>
<dbReference type="RefSeq" id="XP_009690010.1">
    <property type="nucleotide sequence ID" value="XM_009691715.1"/>
</dbReference>
<proteinExistence type="predicted"/>
<gene>
    <name evidence="1" type="ORF">TOT_010001163</name>
</gene>
<dbReference type="GeneID" id="20713966"/>
<reference evidence="1 2" key="1">
    <citation type="journal article" date="2012" name="MBio">
        <title>Comparative genome analysis of three eukaryotic parasites with differing abilities to transform leukocytes reveals key mediators of Theileria-induced leukocyte transformation.</title>
        <authorList>
            <person name="Hayashida K."/>
            <person name="Hara Y."/>
            <person name="Abe T."/>
            <person name="Yamasaki C."/>
            <person name="Toyoda A."/>
            <person name="Kosuge T."/>
            <person name="Suzuki Y."/>
            <person name="Sato Y."/>
            <person name="Kawashima S."/>
            <person name="Katayama T."/>
            <person name="Wakaguri H."/>
            <person name="Inoue N."/>
            <person name="Homma K."/>
            <person name="Tada-Umezaki M."/>
            <person name="Yagi Y."/>
            <person name="Fujii Y."/>
            <person name="Habara T."/>
            <person name="Kanehisa M."/>
            <person name="Watanabe H."/>
            <person name="Ito K."/>
            <person name="Gojobori T."/>
            <person name="Sugawara H."/>
            <person name="Imanishi T."/>
            <person name="Weir W."/>
            <person name="Gardner M."/>
            <person name="Pain A."/>
            <person name="Shiels B."/>
            <person name="Hattori M."/>
            <person name="Nene V."/>
            <person name="Sugimoto C."/>
        </authorList>
    </citation>
    <scope>NUCLEOTIDE SEQUENCE [LARGE SCALE GENOMIC DNA]</scope>
    <source>
        <strain evidence="1 2">Shintoku</strain>
    </source>
</reference>
<evidence type="ECO:0000313" key="2">
    <source>
        <dbReference type="Proteomes" id="UP000003786"/>
    </source>
</evidence>
<keyword evidence="2" id="KW-1185">Reference proteome</keyword>
<dbReference type="EMBL" id="AP011946">
    <property type="protein sequence ID" value="BAM39709.1"/>
    <property type="molecule type" value="Genomic_DNA"/>
</dbReference>
<dbReference type="AlphaFoldDB" id="J4DNX3"/>
<dbReference type="VEuPathDB" id="PiroplasmaDB:TOT_010001163"/>
<protein>
    <submittedName>
        <fullName evidence="1">Uncharacterized protein</fullName>
    </submittedName>
</protein>
<dbReference type="KEGG" id="tot:TOT_010001163"/>
<dbReference type="Proteomes" id="UP000003786">
    <property type="component" value="Chromosome 1"/>
</dbReference>
<sequence length="50" mass="5732">MLILPGWGKYTFKTVINLYKLLFSTWDPTVVPSFFLLQIALPTEILVDST</sequence>
<accession>J4DNX3</accession>
<organism evidence="1 2">
    <name type="scientific">Theileria orientalis strain Shintoku</name>
    <dbReference type="NCBI Taxonomy" id="869250"/>
    <lineage>
        <taxon>Eukaryota</taxon>
        <taxon>Sar</taxon>
        <taxon>Alveolata</taxon>
        <taxon>Apicomplexa</taxon>
        <taxon>Aconoidasida</taxon>
        <taxon>Piroplasmida</taxon>
        <taxon>Theileriidae</taxon>
        <taxon>Theileria</taxon>
    </lineage>
</organism>
<name>J4DNX3_THEOR</name>